<sequence length="165" mass="18653">MNPQLLVNQPRSLARARPSKALDPELARWLAHLDTLIWRPVVYNDRLGRHPDREEDGVLSEVKWSKVKEVISSGNVILTLGDLWGFVLYVSLWSYPASSCKKKPSLLLTITDKHLEGISSGLNAPTEKEGLWGIVKPFTHSRANKAAVKAFLPDYEIKERSAYDY</sequence>
<dbReference type="AlphaFoldDB" id="A0A1G2S9Y5"/>
<evidence type="ECO:0000313" key="2">
    <source>
        <dbReference type="Proteomes" id="UP000176997"/>
    </source>
</evidence>
<protein>
    <submittedName>
        <fullName evidence="1">Uncharacterized protein</fullName>
    </submittedName>
</protein>
<proteinExistence type="predicted"/>
<organism evidence="1 2">
    <name type="scientific">Candidatus Yonathbacteria bacterium RIFCSPHIGHO2_01_FULL_51_10</name>
    <dbReference type="NCBI Taxonomy" id="1802723"/>
    <lineage>
        <taxon>Bacteria</taxon>
        <taxon>Candidatus Yonathiibacteriota</taxon>
    </lineage>
</organism>
<gene>
    <name evidence="1" type="ORF">A2675_01880</name>
</gene>
<dbReference type="Proteomes" id="UP000176997">
    <property type="component" value="Unassembled WGS sequence"/>
</dbReference>
<accession>A0A1G2S9Y5</accession>
<comment type="caution">
    <text evidence="1">The sequence shown here is derived from an EMBL/GenBank/DDBJ whole genome shotgun (WGS) entry which is preliminary data.</text>
</comment>
<dbReference type="EMBL" id="MHUS01000007">
    <property type="protein sequence ID" value="OHA81874.1"/>
    <property type="molecule type" value="Genomic_DNA"/>
</dbReference>
<name>A0A1G2S9Y5_9BACT</name>
<reference evidence="1 2" key="1">
    <citation type="journal article" date="2016" name="Nat. Commun.">
        <title>Thousands of microbial genomes shed light on interconnected biogeochemical processes in an aquifer system.</title>
        <authorList>
            <person name="Anantharaman K."/>
            <person name="Brown C.T."/>
            <person name="Hug L.A."/>
            <person name="Sharon I."/>
            <person name="Castelle C.J."/>
            <person name="Probst A.J."/>
            <person name="Thomas B.C."/>
            <person name="Singh A."/>
            <person name="Wilkins M.J."/>
            <person name="Karaoz U."/>
            <person name="Brodie E.L."/>
            <person name="Williams K.H."/>
            <person name="Hubbard S.S."/>
            <person name="Banfield J.F."/>
        </authorList>
    </citation>
    <scope>NUCLEOTIDE SEQUENCE [LARGE SCALE GENOMIC DNA]</scope>
</reference>
<evidence type="ECO:0000313" key="1">
    <source>
        <dbReference type="EMBL" id="OHA81874.1"/>
    </source>
</evidence>